<dbReference type="Proteomes" id="UP000691718">
    <property type="component" value="Unassembled WGS sequence"/>
</dbReference>
<sequence length="112" mass="13064">MTRRRRPRSPDCLNVFNSEFVNKMRIEILDIIRNEVAGIIKDLICKEFRAVRDNISELEKSVKYVGDKYDDIVKSLSIATEDTNYLKTENSSLRSDLKDMQKKDLDNGARFC</sequence>
<reference evidence="1" key="1">
    <citation type="submission" date="2021-04" db="EMBL/GenBank/DDBJ databases">
        <authorList>
            <person name="Tunstrom K."/>
        </authorList>
    </citation>
    <scope>NUCLEOTIDE SEQUENCE</scope>
</reference>
<proteinExistence type="predicted"/>
<evidence type="ECO:0000313" key="2">
    <source>
        <dbReference type="Proteomes" id="UP000691718"/>
    </source>
</evidence>
<gene>
    <name evidence="1" type="ORF">PAPOLLO_LOCUS598</name>
</gene>
<name>A0A8S3W0L4_PARAO</name>
<evidence type="ECO:0000313" key="1">
    <source>
        <dbReference type="EMBL" id="CAG4933007.1"/>
    </source>
</evidence>
<keyword evidence="2" id="KW-1185">Reference proteome</keyword>
<dbReference type="OrthoDB" id="7477775at2759"/>
<accession>A0A8S3W0L4</accession>
<protein>
    <submittedName>
        <fullName evidence="1">(apollo) hypothetical protein</fullName>
    </submittedName>
</protein>
<dbReference type="EMBL" id="CAJQZP010000023">
    <property type="protein sequence ID" value="CAG4933007.1"/>
    <property type="molecule type" value="Genomic_DNA"/>
</dbReference>
<comment type="caution">
    <text evidence="1">The sequence shown here is derived from an EMBL/GenBank/DDBJ whole genome shotgun (WGS) entry which is preliminary data.</text>
</comment>
<organism evidence="1 2">
    <name type="scientific">Parnassius apollo</name>
    <name type="common">Apollo butterfly</name>
    <name type="synonym">Papilio apollo</name>
    <dbReference type="NCBI Taxonomy" id="110799"/>
    <lineage>
        <taxon>Eukaryota</taxon>
        <taxon>Metazoa</taxon>
        <taxon>Ecdysozoa</taxon>
        <taxon>Arthropoda</taxon>
        <taxon>Hexapoda</taxon>
        <taxon>Insecta</taxon>
        <taxon>Pterygota</taxon>
        <taxon>Neoptera</taxon>
        <taxon>Endopterygota</taxon>
        <taxon>Lepidoptera</taxon>
        <taxon>Glossata</taxon>
        <taxon>Ditrysia</taxon>
        <taxon>Papilionoidea</taxon>
        <taxon>Papilionidae</taxon>
        <taxon>Parnassiinae</taxon>
        <taxon>Parnassini</taxon>
        <taxon>Parnassius</taxon>
        <taxon>Parnassius</taxon>
    </lineage>
</organism>
<dbReference type="AlphaFoldDB" id="A0A8S3W0L4"/>